<keyword evidence="2" id="KW-1185">Reference proteome</keyword>
<dbReference type="AlphaFoldDB" id="A0A9J6GSZ1"/>
<dbReference type="VEuPathDB" id="VectorBase:HLOH_047811"/>
<name>A0A9J6GSZ1_HAELO</name>
<proteinExistence type="predicted"/>
<organism evidence="1 2">
    <name type="scientific">Haemaphysalis longicornis</name>
    <name type="common">Bush tick</name>
    <dbReference type="NCBI Taxonomy" id="44386"/>
    <lineage>
        <taxon>Eukaryota</taxon>
        <taxon>Metazoa</taxon>
        <taxon>Ecdysozoa</taxon>
        <taxon>Arthropoda</taxon>
        <taxon>Chelicerata</taxon>
        <taxon>Arachnida</taxon>
        <taxon>Acari</taxon>
        <taxon>Parasitiformes</taxon>
        <taxon>Ixodida</taxon>
        <taxon>Ixodoidea</taxon>
        <taxon>Ixodidae</taxon>
        <taxon>Haemaphysalinae</taxon>
        <taxon>Haemaphysalis</taxon>
    </lineage>
</organism>
<evidence type="ECO:0000313" key="1">
    <source>
        <dbReference type="EMBL" id="KAH9377824.1"/>
    </source>
</evidence>
<reference evidence="1 2" key="1">
    <citation type="journal article" date="2020" name="Cell">
        <title>Large-Scale Comparative Analyses of Tick Genomes Elucidate Their Genetic Diversity and Vector Capacities.</title>
        <authorList>
            <consortium name="Tick Genome and Microbiome Consortium (TIGMIC)"/>
            <person name="Jia N."/>
            <person name="Wang J."/>
            <person name="Shi W."/>
            <person name="Du L."/>
            <person name="Sun Y."/>
            <person name="Zhan W."/>
            <person name="Jiang J.F."/>
            <person name="Wang Q."/>
            <person name="Zhang B."/>
            <person name="Ji P."/>
            <person name="Bell-Sakyi L."/>
            <person name="Cui X.M."/>
            <person name="Yuan T.T."/>
            <person name="Jiang B.G."/>
            <person name="Yang W.F."/>
            <person name="Lam T.T."/>
            <person name="Chang Q.C."/>
            <person name="Ding S.J."/>
            <person name="Wang X.J."/>
            <person name="Zhu J.G."/>
            <person name="Ruan X.D."/>
            <person name="Zhao L."/>
            <person name="Wei J.T."/>
            <person name="Ye R.Z."/>
            <person name="Que T.C."/>
            <person name="Du C.H."/>
            <person name="Zhou Y.H."/>
            <person name="Cheng J.X."/>
            <person name="Dai P.F."/>
            <person name="Guo W.B."/>
            <person name="Han X.H."/>
            <person name="Huang E.J."/>
            <person name="Li L.F."/>
            <person name="Wei W."/>
            <person name="Gao Y.C."/>
            <person name="Liu J.Z."/>
            <person name="Shao H.Z."/>
            <person name="Wang X."/>
            <person name="Wang C.C."/>
            <person name="Yang T.C."/>
            <person name="Huo Q.B."/>
            <person name="Li W."/>
            <person name="Chen H.Y."/>
            <person name="Chen S.E."/>
            <person name="Zhou L.G."/>
            <person name="Ni X.B."/>
            <person name="Tian J.H."/>
            <person name="Sheng Y."/>
            <person name="Liu T."/>
            <person name="Pan Y.S."/>
            <person name="Xia L.Y."/>
            <person name="Li J."/>
            <person name="Zhao F."/>
            <person name="Cao W.C."/>
        </authorList>
    </citation>
    <scope>NUCLEOTIDE SEQUENCE [LARGE SCALE GENOMIC DNA]</scope>
    <source>
        <strain evidence="1">HaeL-2018</strain>
    </source>
</reference>
<comment type="caution">
    <text evidence="1">The sequence shown here is derived from an EMBL/GenBank/DDBJ whole genome shotgun (WGS) entry which is preliminary data.</text>
</comment>
<sequence>MQLPLDDSAVWKPRPQLGADTKKVMEAWDPAEKKTFRLRARSFYLTCGKALLKTLSLANKVMKHTSFQLSRTPLQWN</sequence>
<evidence type="ECO:0000313" key="2">
    <source>
        <dbReference type="Proteomes" id="UP000821853"/>
    </source>
</evidence>
<dbReference type="OMA" id="QSPANWK"/>
<protein>
    <submittedName>
        <fullName evidence="1">Uncharacterized protein</fullName>
    </submittedName>
</protein>
<accession>A0A9J6GSZ1</accession>
<gene>
    <name evidence="1" type="ORF">HPB48_021070</name>
</gene>
<dbReference type="Proteomes" id="UP000821853">
    <property type="component" value="Unassembled WGS sequence"/>
</dbReference>
<dbReference type="EMBL" id="JABSTR010000008">
    <property type="protein sequence ID" value="KAH9377824.1"/>
    <property type="molecule type" value="Genomic_DNA"/>
</dbReference>